<dbReference type="PANTHER" id="PTHR45913">
    <property type="entry name" value="EPM2A-INTERACTING PROTEIN 1"/>
    <property type="match status" value="1"/>
</dbReference>
<gene>
    <name evidence="1" type="ORF">LSAA_7884</name>
</gene>
<dbReference type="AlphaFoldDB" id="A0A7R8CPE2"/>
<proteinExistence type="predicted"/>
<reference evidence="1" key="1">
    <citation type="submission" date="2021-02" db="EMBL/GenBank/DDBJ databases">
        <authorList>
            <person name="Bekaert M."/>
        </authorList>
    </citation>
    <scope>NUCLEOTIDE SEQUENCE</scope>
    <source>
        <strain evidence="1">IoA-00</strain>
    </source>
</reference>
<organism evidence="1 2">
    <name type="scientific">Lepeophtheirus salmonis</name>
    <name type="common">Salmon louse</name>
    <name type="synonym">Caligus salmonis</name>
    <dbReference type="NCBI Taxonomy" id="72036"/>
    <lineage>
        <taxon>Eukaryota</taxon>
        <taxon>Metazoa</taxon>
        <taxon>Ecdysozoa</taxon>
        <taxon>Arthropoda</taxon>
        <taxon>Crustacea</taxon>
        <taxon>Multicrustacea</taxon>
        <taxon>Hexanauplia</taxon>
        <taxon>Copepoda</taxon>
        <taxon>Siphonostomatoida</taxon>
        <taxon>Caligidae</taxon>
        <taxon>Lepeophtheirus</taxon>
    </lineage>
</organism>
<protein>
    <submittedName>
        <fullName evidence="1">Protein FAM200B,Protein FAM200A</fullName>
    </submittedName>
</protein>
<dbReference type="OrthoDB" id="6352767at2759"/>
<sequence length="134" mass="14836">MEDLLCCLTLQINTTGAYIFGALDDCIVRIYKLNWSNCKGISSDGAENMTIINSGVVEGISGAAGNDVVWNHSFIHREDWASKGVSPDLMAILEEVVEFVIFIKGTRLNSWIFEALCSEMGAVHTHLLFHTEVR</sequence>
<name>A0A7R8CPE2_LEPSM</name>
<evidence type="ECO:0000313" key="1">
    <source>
        <dbReference type="EMBL" id="CAF2882198.1"/>
    </source>
</evidence>
<keyword evidence="2" id="KW-1185">Reference proteome</keyword>
<accession>A0A7R8CPE2</accession>
<dbReference type="PANTHER" id="PTHR45913:SF19">
    <property type="entry name" value="LOW QUALITY PROTEIN: ZINC FINGER BED DOMAIN-CONTAINING PROTEIN 5-LIKE"/>
    <property type="match status" value="1"/>
</dbReference>
<dbReference type="Proteomes" id="UP000675881">
    <property type="component" value="Chromosome 3"/>
</dbReference>
<evidence type="ECO:0000313" key="2">
    <source>
        <dbReference type="Proteomes" id="UP000675881"/>
    </source>
</evidence>
<dbReference type="EMBL" id="HG994582">
    <property type="protein sequence ID" value="CAF2882198.1"/>
    <property type="molecule type" value="Genomic_DNA"/>
</dbReference>